<proteinExistence type="predicted"/>
<dbReference type="InterPro" id="IPR036279">
    <property type="entry name" value="5-3_exonuclease_C_sf"/>
</dbReference>
<evidence type="ECO:0000256" key="1">
    <source>
        <dbReference type="ARBA" id="ARBA00023125"/>
    </source>
</evidence>
<dbReference type="SMART" id="SM00475">
    <property type="entry name" value="53EXOc"/>
    <property type="match status" value="1"/>
</dbReference>
<evidence type="ECO:0000256" key="3">
    <source>
        <dbReference type="ARBA" id="ARBA00050026"/>
    </source>
</evidence>
<dbReference type="InterPro" id="IPR038969">
    <property type="entry name" value="FEN"/>
</dbReference>
<sequence>MKVFTLSNDKDLLQIVSNQVVQIVRDKKTDIYYNSEEFKSKYQGLEPIQIIEIKALMGDSSDNIPGVPGIGEKGAMGLIKAFQTIESLFESIDNLPKEFNRYKKKLEEGKASGVLSKTLTTLKSDICPIEHKDDILYQSKKEHNEYLEEACSKLGFQSFLRDLNLGKYKI</sequence>
<evidence type="ECO:0000313" key="6">
    <source>
        <dbReference type="Proteomes" id="UP000180194"/>
    </source>
</evidence>
<dbReference type="InterPro" id="IPR020045">
    <property type="entry name" value="DNA_polI_H3TH"/>
</dbReference>
<dbReference type="CDD" id="cd09898">
    <property type="entry name" value="H3TH_53EXO"/>
    <property type="match status" value="1"/>
</dbReference>
<evidence type="ECO:0000256" key="2">
    <source>
        <dbReference type="ARBA" id="ARBA00049957"/>
    </source>
</evidence>
<dbReference type="InterPro" id="IPR002421">
    <property type="entry name" value="5-3_exonuclease"/>
</dbReference>
<dbReference type="SUPFAM" id="SSF47807">
    <property type="entry name" value="5' to 3' exonuclease, C-terminal subdomain"/>
    <property type="match status" value="1"/>
</dbReference>
<name>A0ABX3CKE9_9BACI</name>
<dbReference type="PANTHER" id="PTHR42646:SF2">
    <property type="entry name" value="5'-3' EXONUCLEASE FAMILY PROTEIN"/>
    <property type="match status" value="1"/>
</dbReference>
<keyword evidence="6" id="KW-1185">Reference proteome</keyword>
<gene>
    <name evidence="5" type="ORF">BBV17_29295</name>
</gene>
<protein>
    <recommendedName>
        <fullName evidence="3">5'-3' exonuclease</fullName>
    </recommendedName>
</protein>
<evidence type="ECO:0000259" key="4">
    <source>
        <dbReference type="SMART" id="SM00475"/>
    </source>
</evidence>
<evidence type="ECO:0000313" key="5">
    <source>
        <dbReference type="EMBL" id="OHX40555.1"/>
    </source>
</evidence>
<dbReference type="EMBL" id="MBRJ01000066">
    <property type="protein sequence ID" value="OHX40555.1"/>
    <property type="molecule type" value="Genomic_DNA"/>
</dbReference>
<dbReference type="RefSeq" id="WP_071160107.1">
    <property type="nucleotide sequence ID" value="NZ_MBRJ01000066.1"/>
</dbReference>
<accession>A0ABX3CKE9</accession>
<dbReference type="Pfam" id="PF01367">
    <property type="entry name" value="5_3_exonuc"/>
    <property type="match status" value="1"/>
</dbReference>
<keyword evidence="1" id="KW-0238">DNA-binding</keyword>
<comment type="caution">
    <text evidence="5">The sequence shown here is derived from an EMBL/GenBank/DDBJ whole genome shotgun (WGS) entry which is preliminary data.</text>
</comment>
<dbReference type="SMART" id="SM00279">
    <property type="entry name" value="HhH2"/>
    <property type="match status" value="1"/>
</dbReference>
<reference evidence="5 6" key="1">
    <citation type="submission" date="2016-07" db="EMBL/GenBank/DDBJ databases">
        <title>Bacillus oceanisediminis whole genome.</title>
        <authorList>
            <person name="Pal Y."/>
            <person name="Verma A."/>
            <person name="Mual P."/>
            <person name="Srinivasan K."/>
        </authorList>
    </citation>
    <scope>NUCLEOTIDE SEQUENCE [LARGE SCALE GENOMIC DNA]</scope>
    <source>
        <strain evidence="5 6">Bhandara28</strain>
    </source>
</reference>
<dbReference type="Proteomes" id="UP000180194">
    <property type="component" value="Unassembled WGS sequence"/>
</dbReference>
<dbReference type="PANTHER" id="PTHR42646">
    <property type="entry name" value="FLAP ENDONUCLEASE XNI"/>
    <property type="match status" value="1"/>
</dbReference>
<dbReference type="Gene3D" id="1.10.150.20">
    <property type="entry name" value="5' to 3' exonuclease, C-terminal subdomain"/>
    <property type="match status" value="1"/>
</dbReference>
<organism evidence="5 6">
    <name type="scientific">Cytobacillus oceanisediminis</name>
    <dbReference type="NCBI Taxonomy" id="665099"/>
    <lineage>
        <taxon>Bacteria</taxon>
        <taxon>Bacillati</taxon>
        <taxon>Bacillota</taxon>
        <taxon>Bacilli</taxon>
        <taxon>Bacillales</taxon>
        <taxon>Bacillaceae</taxon>
        <taxon>Cytobacillus</taxon>
    </lineage>
</organism>
<feature type="domain" description="5'-3' exonuclease" evidence="4">
    <location>
        <begin position="1"/>
        <end position="138"/>
    </location>
</feature>
<dbReference type="InterPro" id="IPR008918">
    <property type="entry name" value="HhH2"/>
</dbReference>
<comment type="function">
    <text evidence="2">5'-3' exonuclease acting preferentially on double-stranded DNA.</text>
</comment>